<feature type="compositionally biased region" description="Polar residues" evidence="2">
    <location>
        <begin position="1"/>
        <end position="12"/>
    </location>
</feature>
<keyword evidence="1" id="KW-0175">Coiled coil</keyword>
<feature type="coiled-coil region" evidence="1">
    <location>
        <begin position="37"/>
        <end position="85"/>
    </location>
</feature>
<dbReference type="EMBL" id="VTPC01006740">
    <property type="protein sequence ID" value="KAF2894698.1"/>
    <property type="molecule type" value="Genomic_DNA"/>
</dbReference>
<sequence>MRRVTIQPTTKLSGEGDFFRASKLTKRTPNKNSGDDVQEMKELLKTLVNNNTEVIKELKEIRKEQQVYHTEMKKLRDENQEMKKKKSYEKKVKSRTKNKISKKIGETVSLVKLENYTEKEKVMKNKIKLRSNEQKIFINDDLTKEHTSMQKHIRDVKWEERKKGNRTKIKDLKIYINEEVWKWNKQTSKFVENKQASQH</sequence>
<proteinExistence type="predicted"/>
<keyword evidence="4" id="KW-1185">Reference proteome</keyword>
<evidence type="ECO:0000313" key="3">
    <source>
        <dbReference type="EMBL" id="KAF2894698.1"/>
    </source>
</evidence>
<protein>
    <submittedName>
        <fullName evidence="3">Uncharacterized protein</fullName>
    </submittedName>
</protein>
<dbReference type="AlphaFoldDB" id="A0A8K0CVW8"/>
<accession>A0A8K0CVW8</accession>
<reference evidence="3" key="1">
    <citation type="submission" date="2019-08" db="EMBL/GenBank/DDBJ databases">
        <title>The genome of the North American firefly Photinus pyralis.</title>
        <authorList>
            <consortium name="Photinus pyralis genome working group"/>
            <person name="Fallon T.R."/>
            <person name="Sander Lower S.E."/>
            <person name="Weng J.-K."/>
        </authorList>
    </citation>
    <scope>NUCLEOTIDE SEQUENCE</scope>
    <source>
        <strain evidence="3">TRF0915ILg1</strain>
        <tissue evidence="3">Whole body</tissue>
    </source>
</reference>
<dbReference type="OrthoDB" id="6779946at2759"/>
<feature type="region of interest" description="Disordered" evidence="2">
    <location>
        <begin position="1"/>
        <end position="37"/>
    </location>
</feature>
<gene>
    <name evidence="3" type="ORF">ILUMI_11475</name>
</gene>
<dbReference type="Proteomes" id="UP000801492">
    <property type="component" value="Unassembled WGS sequence"/>
</dbReference>
<evidence type="ECO:0000256" key="2">
    <source>
        <dbReference type="SAM" id="MobiDB-lite"/>
    </source>
</evidence>
<comment type="caution">
    <text evidence="3">The sequence shown here is derived from an EMBL/GenBank/DDBJ whole genome shotgun (WGS) entry which is preliminary data.</text>
</comment>
<organism evidence="3 4">
    <name type="scientific">Ignelater luminosus</name>
    <name type="common">Cucubano</name>
    <name type="synonym">Pyrophorus luminosus</name>
    <dbReference type="NCBI Taxonomy" id="2038154"/>
    <lineage>
        <taxon>Eukaryota</taxon>
        <taxon>Metazoa</taxon>
        <taxon>Ecdysozoa</taxon>
        <taxon>Arthropoda</taxon>
        <taxon>Hexapoda</taxon>
        <taxon>Insecta</taxon>
        <taxon>Pterygota</taxon>
        <taxon>Neoptera</taxon>
        <taxon>Endopterygota</taxon>
        <taxon>Coleoptera</taxon>
        <taxon>Polyphaga</taxon>
        <taxon>Elateriformia</taxon>
        <taxon>Elateroidea</taxon>
        <taxon>Elateridae</taxon>
        <taxon>Agrypninae</taxon>
        <taxon>Pyrophorini</taxon>
        <taxon>Ignelater</taxon>
    </lineage>
</organism>
<evidence type="ECO:0000256" key="1">
    <source>
        <dbReference type="SAM" id="Coils"/>
    </source>
</evidence>
<evidence type="ECO:0000313" key="4">
    <source>
        <dbReference type="Proteomes" id="UP000801492"/>
    </source>
</evidence>
<name>A0A8K0CVW8_IGNLU</name>